<reference evidence="5 6" key="1">
    <citation type="journal article" date="2011" name="Stand. Genomic Sci.">
        <title>Complete genome sequence of the thermophilic sulfur-reducer Hippea maritima type strain (MH(2)).</title>
        <authorList>
            <person name="Huntemann M."/>
            <person name="Lu M."/>
            <person name="Nolan M."/>
            <person name="Lapidus A."/>
            <person name="Lucas S."/>
            <person name="Hammon N."/>
            <person name="Deshpande S."/>
            <person name="Cheng J.F."/>
            <person name="Tapia R."/>
            <person name="Han C."/>
            <person name="Goodwin L."/>
            <person name="Pitluck S."/>
            <person name="Liolios K."/>
            <person name="Pagani I."/>
            <person name="Ivanova N."/>
            <person name="Ovchinikova G."/>
            <person name="Pati A."/>
            <person name="Chen A."/>
            <person name="Palaniappan K."/>
            <person name="Land M."/>
            <person name="Hauser L."/>
            <person name="Jeffries C.D."/>
            <person name="Detter J.C."/>
            <person name="Brambilla E.M."/>
            <person name="Rohde M."/>
            <person name="Spring S."/>
            <person name="Goker M."/>
            <person name="Woyke T."/>
            <person name="Bristow J."/>
            <person name="Eisen J.A."/>
            <person name="Markowitz V."/>
            <person name="Hugenholtz P."/>
            <person name="Kyrpides N.C."/>
            <person name="Klenk H.P."/>
            <person name="Mavromatis K."/>
        </authorList>
    </citation>
    <scope>NUCLEOTIDE SEQUENCE [LARGE SCALE GENOMIC DNA]</scope>
    <source>
        <strain evidence="6">ATCC 700847 / DSM 10411 / MH2</strain>
    </source>
</reference>
<organism evidence="5 6">
    <name type="scientific">Hippea maritima (strain ATCC 700847 / DSM 10411 / MH2)</name>
    <dbReference type="NCBI Taxonomy" id="760142"/>
    <lineage>
        <taxon>Bacteria</taxon>
        <taxon>Pseudomonadati</taxon>
        <taxon>Campylobacterota</taxon>
        <taxon>Desulfurellia</taxon>
        <taxon>Desulfurellales</taxon>
        <taxon>Hippeaceae</taxon>
        <taxon>Hippea</taxon>
    </lineage>
</organism>
<dbReference type="STRING" id="760142.Hipma_1113"/>
<dbReference type="KEGG" id="hmr:Hipma_1113"/>
<dbReference type="SUPFAM" id="SSF160537">
    <property type="entry name" value="SpoVG-like"/>
    <property type="match status" value="1"/>
</dbReference>
<dbReference type="EMBL" id="CP002606">
    <property type="protein sequence ID" value="AEA34079.1"/>
    <property type="molecule type" value="Genomic_DNA"/>
</dbReference>
<comment type="function">
    <text evidence="4">Could be involved in septation.</text>
</comment>
<comment type="similarity">
    <text evidence="4">Belongs to the SpoVG family.</text>
</comment>
<keyword evidence="6" id="KW-1185">Reference proteome</keyword>
<keyword evidence="1 4" id="KW-0132">Cell division</keyword>
<keyword evidence="3 4" id="KW-0131">Cell cycle</keyword>
<dbReference type="OrthoDB" id="9796286at2"/>
<keyword evidence="2 4" id="KW-0717">Septation</keyword>
<dbReference type="Gene3D" id="3.30.1120.40">
    <property type="entry name" value="Stage V sporulation protein G"/>
    <property type="match status" value="1"/>
</dbReference>
<reference evidence="6" key="2">
    <citation type="submission" date="2011-03" db="EMBL/GenBank/DDBJ databases">
        <title>The complete genome of Hippea maritima DSM 10411.</title>
        <authorList>
            <consortium name="US DOE Joint Genome Institute (JGI-PGF)"/>
            <person name="Lucas S."/>
            <person name="Copeland A."/>
            <person name="Lapidus A."/>
            <person name="Bruce D."/>
            <person name="Goodwin L."/>
            <person name="Pitluck S."/>
            <person name="Peters L."/>
            <person name="Kyrpides N."/>
            <person name="Mavromatis K."/>
            <person name="Pagani I."/>
            <person name="Ivanova N."/>
            <person name="Mikhailova N."/>
            <person name="Lu M."/>
            <person name="Detter J.C."/>
            <person name="Tapia R."/>
            <person name="Han C."/>
            <person name="Land M."/>
            <person name="Hauser L."/>
            <person name="Markowitz V."/>
            <person name="Cheng J.-F."/>
            <person name="Hugenholtz P."/>
            <person name="Woyke T."/>
            <person name="Wu D."/>
            <person name="Spring S."/>
            <person name="Schroeder M."/>
            <person name="Brambilla E."/>
            <person name="Klenk H.-P."/>
            <person name="Eisen J.A."/>
        </authorList>
    </citation>
    <scope>NUCLEOTIDE SEQUENCE [LARGE SCALE GENOMIC DNA]</scope>
    <source>
        <strain evidence="6">ATCC 700847 / DSM 10411 / MH2</strain>
    </source>
</reference>
<dbReference type="InParanoid" id="F2LWH0"/>
<protein>
    <recommendedName>
        <fullName evidence="4">Putative septation protein SpoVG</fullName>
    </recommendedName>
</protein>
<dbReference type="HAMAP" id="MF_00819">
    <property type="entry name" value="SpoVG"/>
    <property type="match status" value="1"/>
</dbReference>
<evidence type="ECO:0000256" key="1">
    <source>
        <dbReference type="ARBA" id="ARBA00022618"/>
    </source>
</evidence>
<gene>
    <name evidence="4" type="primary">spoVG</name>
    <name evidence="5" type="ordered locus">Hipma_1113</name>
</gene>
<dbReference type="Proteomes" id="UP000008139">
    <property type="component" value="Chromosome"/>
</dbReference>
<dbReference type="InterPro" id="IPR036751">
    <property type="entry name" value="SpoVG_sf"/>
</dbReference>
<dbReference type="AlphaFoldDB" id="F2LWH0"/>
<evidence type="ECO:0000313" key="5">
    <source>
        <dbReference type="EMBL" id="AEA34079.1"/>
    </source>
</evidence>
<dbReference type="NCBIfam" id="NF009749">
    <property type="entry name" value="PRK13259.1"/>
    <property type="match status" value="1"/>
</dbReference>
<evidence type="ECO:0000256" key="3">
    <source>
        <dbReference type="ARBA" id="ARBA00023306"/>
    </source>
</evidence>
<dbReference type="Pfam" id="PF04026">
    <property type="entry name" value="SpoVG"/>
    <property type="match status" value="1"/>
</dbReference>
<evidence type="ECO:0000256" key="2">
    <source>
        <dbReference type="ARBA" id="ARBA00023210"/>
    </source>
</evidence>
<sequence>MEITEVRVSPIEGDEKLKGFATVIFDNEFVVRDLKIISGQKGLFVAMPSRKMKDGSFKDVAHPLNNEMRQKLEKAVLGEYEKAKAEKQEEAQEEE</sequence>
<dbReference type="GO" id="GO:0030435">
    <property type="term" value="P:sporulation resulting in formation of a cellular spore"/>
    <property type="evidence" value="ECO:0007669"/>
    <property type="project" value="InterPro"/>
</dbReference>
<dbReference type="PANTHER" id="PTHR38429:SF1">
    <property type="entry name" value="SEPTATION PROTEIN SPOVG-RELATED"/>
    <property type="match status" value="1"/>
</dbReference>
<dbReference type="RefSeq" id="WP_013682117.1">
    <property type="nucleotide sequence ID" value="NC_015318.1"/>
</dbReference>
<dbReference type="GO" id="GO:0000917">
    <property type="term" value="P:division septum assembly"/>
    <property type="evidence" value="ECO:0007669"/>
    <property type="project" value="UniProtKB-KW"/>
</dbReference>
<dbReference type="eggNOG" id="COG2088">
    <property type="taxonomic scope" value="Bacteria"/>
</dbReference>
<evidence type="ECO:0000256" key="4">
    <source>
        <dbReference type="HAMAP-Rule" id="MF_00819"/>
    </source>
</evidence>
<dbReference type="InterPro" id="IPR007170">
    <property type="entry name" value="SpoVG"/>
</dbReference>
<name>F2LWH0_HIPMA</name>
<proteinExistence type="inferred from homology"/>
<accession>F2LWH0</accession>
<evidence type="ECO:0000313" key="6">
    <source>
        <dbReference type="Proteomes" id="UP000008139"/>
    </source>
</evidence>
<dbReference type="HOGENOM" id="CLU_103669_2_1_7"/>
<dbReference type="PANTHER" id="PTHR38429">
    <property type="entry name" value="SEPTATION PROTEIN SPOVG-RELATED"/>
    <property type="match status" value="1"/>
</dbReference>